<dbReference type="RefSeq" id="WP_242949233.1">
    <property type="nucleotide sequence ID" value="NZ_FRAH01000031.1"/>
</dbReference>
<dbReference type="Proteomes" id="UP000183975">
    <property type="component" value="Unassembled WGS sequence"/>
</dbReference>
<evidence type="ECO:0000259" key="3">
    <source>
        <dbReference type="Pfam" id="PF07804"/>
    </source>
</evidence>
<keyword evidence="1" id="KW-0808">Transferase</keyword>
<proteinExistence type="predicted"/>
<name>A0A1M6T6B1_9FIRM</name>
<evidence type="ECO:0000256" key="1">
    <source>
        <dbReference type="ARBA" id="ARBA00022679"/>
    </source>
</evidence>
<dbReference type="InterPro" id="IPR012893">
    <property type="entry name" value="HipA-like_C"/>
</dbReference>
<dbReference type="Gene3D" id="1.10.1070.20">
    <property type="match status" value="1"/>
</dbReference>
<keyword evidence="2" id="KW-0418">Kinase</keyword>
<dbReference type="EMBL" id="FRAH01000031">
    <property type="protein sequence ID" value="SHK52399.1"/>
    <property type="molecule type" value="Genomic_DNA"/>
</dbReference>
<evidence type="ECO:0000313" key="4">
    <source>
        <dbReference type="EMBL" id="SHK52399.1"/>
    </source>
</evidence>
<dbReference type="GO" id="GO:0016301">
    <property type="term" value="F:kinase activity"/>
    <property type="evidence" value="ECO:0007669"/>
    <property type="project" value="UniProtKB-KW"/>
</dbReference>
<protein>
    <recommendedName>
        <fullName evidence="3">HipA-like C-terminal domain-containing protein</fullName>
    </recommendedName>
</protein>
<accession>A0A1M6T6B1</accession>
<dbReference type="AlphaFoldDB" id="A0A1M6T6B1"/>
<gene>
    <name evidence="4" type="ORF">SAMN02745138_01872</name>
</gene>
<evidence type="ECO:0000256" key="2">
    <source>
        <dbReference type="ARBA" id="ARBA00022777"/>
    </source>
</evidence>
<keyword evidence="5" id="KW-1185">Reference proteome</keyword>
<dbReference type="Pfam" id="PF07804">
    <property type="entry name" value="HipA_C"/>
    <property type="match status" value="1"/>
</dbReference>
<sequence length="392" mass="45410">MEFTLMHREIKVADVEMNSFYHIKSIKNIYAAAHMPVGTMQKQDADQQALAKWWSRRTIPKGRPRLQEVLDIRNMLTSKELLKDSFGLSLSDQYWLKPKDSSVSWEQIQFFDNDFSEQFGEMMLGNLEITECFDAMTPDVSLEGQMTKAWKVRDGKRVLIKGGSNPYQQEPLCEVIASGIAERLCIPHTKYTLLWEHEKPFSVCQDFITSETELVSAYHIMQSRKKPNDLSDYEFYLNCAEQLGVKNIREQTEKMIVLDFLIGNEDRHFNNFGLIRNAVTLEWIGAAPIFDCGTSLWYNTQESLIKPLSPNLPAKPFKKTHREQIKLVKDFSWVDLKALDGMKEEMEEILFQSPYISRERRAVLCDAFCQRAELLGEIISNLSWFSSAAQEK</sequence>
<evidence type="ECO:0000313" key="5">
    <source>
        <dbReference type="Proteomes" id="UP000183975"/>
    </source>
</evidence>
<reference evidence="4 5" key="1">
    <citation type="submission" date="2016-11" db="EMBL/GenBank/DDBJ databases">
        <authorList>
            <person name="Jaros S."/>
            <person name="Januszkiewicz K."/>
            <person name="Wedrychowicz H."/>
        </authorList>
    </citation>
    <scope>NUCLEOTIDE SEQUENCE [LARGE SCALE GENOMIC DNA]</scope>
    <source>
        <strain evidence="4 5">DSM 14214</strain>
    </source>
</reference>
<feature type="domain" description="HipA-like C-terminal" evidence="3">
    <location>
        <begin position="143"/>
        <end position="337"/>
    </location>
</feature>
<organism evidence="4 5">
    <name type="scientific">Anaerotignum lactatifermentans DSM 14214</name>
    <dbReference type="NCBI Taxonomy" id="1121323"/>
    <lineage>
        <taxon>Bacteria</taxon>
        <taxon>Bacillati</taxon>
        <taxon>Bacillota</taxon>
        <taxon>Clostridia</taxon>
        <taxon>Lachnospirales</taxon>
        <taxon>Anaerotignaceae</taxon>
        <taxon>Anaerotignum</taxon>
    </lineage>
</organism>